<feature type="non-terminal residue" evidence="1">
    <location>
        <position position="36"/>
    </location>
</feature>
<evidence type="ECO:0000313" key="1">
    <source>
        <dbReference type="EMBL" id="CAG14774.1"/>
    </source>
</evidence>
<sequence length="36" mass="3967">SMWRSFQNLKDVGVVQVKVIRAEGLMAADVTGETET</sequence>
<dbReference type="AlphaFoldDB" id="Q4RA09"/>
<name>Q4RA09_TETNG</name>
<dbReference type="EMBL" id="CAAE01024689">
    <property type="protein sequence ID" value="CAG14774.1"/>
    <property type="molecule type" value="Genomic_DNA"/>
</dbReference>
<protein>
    <submittedName>
        <fullName evidence="1">Chromosome undetermined SCAF24689, whole genome shotgun sequence</fullName>
    </submittedName>
</protein>
<reference evidence="1" key="1">
    <citation type="journal article" date="2004" name="Nature">
        <title>Genome duplication in the teleost fish Tetraodon nigroviridis reveals the early vertebrate proto-karyotype.</title>
        <authorList>
            <person name="Jaillon O."/>
            <person name="Aury J.-M."/>
            <person name="Brunet F."/>
            <person name="Petit J.-L."/>
            <person name="Stange-Thomann N."/>
            <person name="Mauceli E."/>
            <person name="Bouneau L."/>
            <person name="Fischer C."/>
            <person name="Ozouf-Costaz C."/>
            <person name="Bernot A."/>
            <person name="Nicaud S."/>
            <person name="Jaffe D."/>
            <person name="Fisher S."/>
            <person name="Lutfalla G."/>
            <person name="Dossat C."/>
            <person name="Segurens B."/>
            <person name="Dasilva C."/>
            <person name="Salanoubat M."/>
            <person name="Levy M."/>
            <person name="Boudet N."/>
            <person name="Castellano S."/>
            <person name="Anthouard V."/>
            <person name="Jubin C."/>
            <person name="Castelli V."/>
            <person name="Katinka M."/>
            <person name="Vacherie B."/>
            <person name="Biemont C."/>
            <person name="Skalli Z."/>
            <person name="Cattolico L."/>
            <person name="Poulain J."/>
            <person name="De Berardinis V."/>
            <person name="Cruaud C."/>
            <person name="Duprat S."/>
            <person name="Brottier P."/>
            <person name="Coutanceau J.-P."/>
            <person name="Gouzy J."/>
            <person name="Parra G."/>
            <person name="Lardier G."/>
            <person name="Chapple C."/>
            <person name="McKernan K.J."/>
            <person name="McEwan P."/>
            <person name="Bosak S."/>
            <person name="Kellis M."/>
            <person name="Volff J.-N."/>
            <person name="Guigo R."/>
            <person name="Zody M.C."/>
            <person name="Mesirov J."/>
            <person name="Lindblad-Toh K."/>
            <person name="Birren B."/>
            <person name="Nusbaum C."/>
            <person name="Kahn D."/>
            <person name="Robinson-Rechavi M."/>
            <person name="Laudet V."/>
            <person name="Schachter V."/>
            <person name="Quetier F."/>
            <person name="Saurin W."/>
            <person name="Scarpelli C."/>
            <person name="Wincker P."/>
            <person name="Lander E.S."/>
            <person name="Weissenbach J."/>
            <person name="Roest Crollius H."/>
        </authorList>
    </citation>
    <scope>NUCLEOTIDE SEQUENCE [LARGE SCALE GENOMIC DNA]</scope>
</reference>
<dbReference type="KEGG" id="tng:GSTEN00037974G001"/>
<accession>Q4RA09</accession>
<organism evidence="1">
    <name type="scientific">Tetraodon nigroviridis</name>
    <name type="common">Spotted green pufferfish</name>
    <name type="synonym">Chelonodon nigroviridis</name>
    <dbReference type="NCBI Taxonomy" id="99883"/>
    <lineage>
        <taxon>Eukaryota</taxon>
        <taxon>Metazoa</taxon>
        <taxon>Chordata</taxon>
        <taxon>Craniata</taxon>
        <taxon>Vertebrata</taxon>
        <taxon>Euteleostomi</taxon>
        <taxon>Actinopterygii</taxon>
        <taxon>Neopterygii</taxon>
        <taxon>Teleostei</taxon>
        <taxon>Neoteleostei</taxon>
        <taxon>Acanthomorphata</taxon>
        <taxon>Eupercaria</taxon>
        <taxon>Tetraodontiformes</taxon>
        <taxon>Tetradontoidea</taxon>
        <taxon>Tetraodontidae</taxon>
        <taxon>Tetraodon</taxon>
    </lineage>
</organism>
<reference evidence="1" key="2">
    <citation type="submission" date="2004-02" db="EMBL/GenBank/DDBJ databases">
        <authorList>
            <consortium name="Genoscope"/>
            <consortium name="Whitehead Institute Centre for Genome Research"/>
        </authorList>
    </citation>
    <scope>NUCLEOTIDE SEQUENCE</scope>
</reference>
<feature type="non-terminal residue" evidence="1">
    <location>
        <position position="1"/>
    </location>
</feature>
<gene>
    <name evidence="1" type="ORF">GSTENG00037974001</name>
</gene>
<proteinExistence type="predicted"/>
<dbReference type="OrthoDB" id="5973539at2759"/>